<feature type="compositionally biased region" description="Basic and acidic residues" evidence="1">
    <location>
        <begin position="58"/>
        <end position="71"/>
    </location>
</feature>
<protein>
    <submittedName>
        <fullName evidence="2">Uncharacterized protein</fullName>
    </submittedName>
</protein>
<feature type="compositionally biased region" description="Low complexity" evidence="1">
    <location>
        <begin position="48"/>
        <end position="57"/>
    </location>
</feature>
<evidence type="ECO:0000313" key="3">
    <source>
        <dbReference type="Proteomes" id="UP000324091"/>
    </source>
</evidence>
<proteinExistence type="predicted"/>
<evidence type="ECO:0000256" key="1">
    <source>
        <dbReference type="SAM" id="MobiDB-lite"/>
    </source>
</evidence>
<accession>A0A5C6NN89</accession>
<feature type="compositionally biased region" description="Basic and acidic residues" evidence="1">
    <location>
        <begin position="1"/>
        <end position="30"/>
    </location>
</feature>
<feature type="compositionally biased region" description="Gly residues" evidence="1">
    <location>
        <begin position="72"/>
        <end position="81"/>
    </location>
</feature>
<feature type="compositionally biased region" description="Basic and acidic residues" evidence="1">
    <location>
        <begin position="160"/>
        <end position="184"/>
    </location>
</feature>
<organism evidence="2 3">
    <name type="scientific">Takifugu flavidus</name>
    <name type="common">sansaifugu</name>
    <dbReference type="NCBI Taxonomy" id="433684"/>
    <lineage>
        <taxon>Eukaryota</taxon>
        <taxon>Metazoa</taxon>
        <taxon>Chordata</taxon>
        <taxon>Craniata</taxon>
        <taxon>Vertebrata</taxon>
        <taxon>Euteleostomi</taxon>
        <taxon>Actinopterygii</taxon>
        <taxon>Neopterygii</taxon>
        <taxon>Teleostei</taxon>
        <taxon>Neoteleostei</taxon>
        <taxon>Acanthomorphata</taxon>
        <taxon>Eupercaria</taxon>
        <taxon>Tetraodontiformes</taxon>
        <taxon>Tetradontoidea</taxon>
        <taxon>Tetraodontidae</taxon>
        <taxon>Takifugu</taxon>
    </lineage>
</organism>
<feature type="region of interest" description="Disordered" evidence="1">
    <location>
        <begin position="1"/>
        <end position="124"/>
    </location>
</feature>
<feature type="region of interest" description="Disordered" evidence="1">
    <location>
        <begin position="142"/>
        <end position="206"/>
    </location>
</feature>
<gene>
    <name evidence="2" type="ORF">D4764_19G0008610</name>
</gene>
<dbReference type="Proteomes" id="UP000324091">
    <property type="component" value="Chromosome 19"/>
</dbReference>
<name>A0A5C6NN89_9TELE</name>
<comment type="caution">
    <text evidence="2">The sequence shown here is derived from an EMBL/GenBank/DDBJ whole genome shotgun (WGS) entry which is preliminary data.</text>
</comment>
<dbReference type="AlphaFoldDB" id="A0A5C6NN89"/>
<reference evidence="2 3" key="1">
    <citation type="submission" date="2019-04" db="EMBL/GenBank/DDBJ databases">
        <title>Chromosome genome assembly for Takifugu flavidus.</title>
        <authorList>
            <person name="Xiao S."/>
        </authorList>
    </citation>
    <scope>NUCLEOTIDE SEQUENCE [LARGE SCALE GENOMIC DNA]</scope>
    <source>
        <strain evidence="2">HTHZ2018</strain>
        <tissue evidence="2">Muscle</tissue>
    </source>
</reference>
<evidence type="ECO:0000313" key="2">
    <source>
        <dbReference type="EMBL" id="TWW69062.1"/>
    </source>
</evidence>
<keyword evidence="3" id="KW-1185">Reference proteome</keyword>
<sequence>MAARDEEGPDELIRVRGGEGRRHGEERREGISGMAGDPQCTGASPAGRQRQSRSSRSSTERWRDGRDEADRGGVGGKVVKGGGRRQGEDWIRVQGGAPKKKERRRQRRNKDRREMEREGRASRKVSWTMRIKLLLFLNSEKRQGDKDTIPPGSPWLRPGAELHEGGREGGSGREGAGGRRRQEEAGGGGRGSIIKLIPSQFPLGAK</sequence>
<feature type="compositionally biased region" description="Basic and acidic residues" evidence="1">
    <location>
        <begin position="111"/>
        <end position="121"/>
    </location>
</feature>
<feature type="compositionally biased region" description="Basic residues" evidence="1">
    <location>
        <begin position="98"/>
        <end position="110"/>
    </location>
</feature>
<dbReference type="EMBL" id="RHFK02000011">
    <property type="protein sequence ID" value="TWW69062.1"/>
    <property type="molecule type" value="Genomic_DNA"/>
</dbReference>